<dbReference type="AlphaFoldDB" id="A0A2P2N1K3"/>
<reference evidence="1" key="1">
    <citation type="submission" date="2018-02" db="EMBL/GenBank/DDBJ databases">
        <title>Rhizophora mucronata_Transcriptome.</title>
        <authorList>
            <person name="Meera S.P."/>
            <person name="Sreeshan A."/>
            <person name="Augustine A."/>
        </authorList>
    </citation>
    <scope>NUCLEOTIDE SEQUENCE</scope>
    <source>
        <tissue evidence="1">Leaf</tissue>
    </source>
</reference>
<sequence length="29" mass="3325">MKFKLATKISVTPCHSEMPWLRALYTSAN</sequence>
<name>A0A2P2N1K3_RHIMU</name>
<protein>
    <submittedName>
        <fullName evidence="1">Uncharacterized protein</fullName>
    </submittedName>
</protein>
<dbReference type="EMBL" id="GGEC01055864">
    <property type="protein sequence ID" value="MBX36348.1"/>
    <property type="molecule type" value="Transcribed_RNA"/>
</dbReference>
<proteinExistence type="predicted"/>
<accession>A0A2P2N1K3</accession>
<organism evidence="1">
    <name type="scientific">Rhizophora mucronata</name>
    <name type="common">Asiatic mangrove</name>
    <dbReference type="NCBI Taxonomy" id="61149"/>
    <lineage>
        <taxon>Eukaryota</taxon>
        <taxon>Viridiplantae</taxon>
        <taxon>Streptophyta</taxon>
        <taxon>Embryophyta</taxon>
        <taxon>Tracheophyta</taxon>
        <taxon>Spermatophyta</taxon>
        <taxon>Magnoliopsida</taxon>
        <taxon>eudicotyledons</taxon>
        <taxon>Gunneridae</taxon>
        <taxon>Pentapetalae</taxon>
        <taxon>rosids</taxon>
        <taxon>fabids</taxon>
        <taxon>Malpighiales</taxon>
        <taxon>Rhizophoraceae</taxon>
        <taxon>Rhizophora</taxon>
    </lineage>
</organism>
<evidence type="ECO:0000313" key="1">
    <source>
        <dbReference type="EMBL" id="MBX36348.1"/>
    </source>
</evidence>